<evidence type="ECO:0000256" key="2">
    <source>
        <dbReference type="ARBA" id="ARBA00022692"/>
    </source>
</evidence>
<evidence type="ECO:0000313" key="7">
    <source>
        <dbReference type="EMBL" id="MBM7470614.1"/>
    </source>
</evidence>
<dbReference type="SUPFAM" id="SSF103473">
    <property type="entry name" value="MFS general substrate transporter"/>
    <property type="match status" value="1"/>
</dbReference>
<organism evidence="7 8">
    <name type="scientific">Subtercola frigoramans</name>
    <dbReference type="NCBI Taxonomy" id="120298"/>
    <lineage>
        <taxon>Bacteria</taxon>
        <taxon>Bacillati</taxon>
        <taxon>Actinomycetota</taxon>
        <taxon>Actinomycetes</taxon>
        <taxon>Micrococcales</taxon>
        <taxon>Microbacteriaceae</taxon>
        <taxon>Subtercola</taxon>
    </lineage>
</organism>
<keyword evidence="3 5" id="KW-1133">Transmembrane helix</keyword>
<feature type="domain" description="Major facilitator superfamily (MFS) profile" evidence="6">
    <location>
        <begin position="1"/>
        <end position="119"/>
    </location>
</feature>
<dbReference type="InterPro" id="IPR020846">
    <property type="entry name" value="MFS_dom"/>
</dbReference>
<dbReference type="Proteomes" id="UP000776164">
    <property type="component" value="Unassembled WGS sequence"/>
</dbReference>
<dbReference type="Pfam" id="PF07690">
    <property type="entry name" value="MFS_1"/>
    <property type="match status" value="1"/>
</dbReference>
<dbReference type="EMBL" id="JAFBBU010000001">
    <property type="protein sequence ID" value="MBM7470614.1"/>
    <property type="molecule type" value="Genomic_DNA"/>
</dbReference>
<dbReference type="PROSITE" id="PS50850">
    <property type="entry name" value="MFS"/>
    <property type="match status" value="1"/>
</dbReference>
<comment type="subcellular location">
    <subcellularLocation>
        <location evidence="1">Cell membrane</location>
        <topology evidence="1">Multi-pass membrane protein</topology>
    </subcellularLocation>
</comment>
<accession>A0ABS2L0P7</accession>
<proteinExistence type="predicted"/>
<keyword evidence="8" id="KW-1185">Reference proteome</keyword>
<comment type="caution">
    <text evidence="7">The sequence shown here is derived from an EMBL/GenBank/DDBJ whole genome shotgun (WGS) entry which is preliminary data.</text>
</comment>
<protein>
    <submittedName>
        <fullName evidence="7">MFS family permease</fullName>
    </submittedName>
</protein>
<keyword evidence="4 5" id="KW-0472">Membrane</keyword>
<evidence type="ECO:0000256" key="4">
    <source>
        <dbReference type="ARBA" id="ARBA00023136"/>
    </source>
</evidence>
<keyword evidence="2 5" id="KW-0812">Transmembrane</keyword>
<feature type="transmembrane region" description="Helical" evidence="5">
    <location>
        <begin position="70"/>
        <end position="103"/>
    </location>
</feature>
<dbReference type="Gene3D" id="1.20.1250.20">
    <property type="entry name" value="MFS general substrate transporter like domains"/>
    <property type="match status" value="1"/>
</dbReference>
<name>A0ABS2L0P7_9MICO</name>
<evidence type="ECO:0000259" key="6">
    <source>
        <dbReference type="PROSITE" id="PS50850"/>
    </source>
</evidence>
<sequence length="119" mass="11701">MIAASGFVLIVVWPTPVTLYLSAALLGLGIGIATPLGFAHLAATIPAERMGRSMGTAELGRELGDAGGPLLIGAVATAAGVTTGLGVLAGVLGIIAGTTALALRHHSPSKPDTAPRNTP</sequence>
<evidence type="ECO:0000313" key="8">
    <source>
        <dbReference type="Proteomes" id="UP000776164"/>
    </source>
</evidence>
<dbReference type="InterPro" id="IPR036259">
    <property type="entry name" value="MFS_trans_sf"/>
</dbReference>
<evidence type="ECO:0000256" key="5">
    <source>
        <dbReference type="SAM" id="Phobius"/>
    </source>
</evidence>
<evidence type="ECO:0000256" key="3">
    <source>
        <dbReference type="ARBA" id="ARBA00022989"/>
    </source>
</evidence>
<evidence type="ECO:0000256" key="1">
    <source>
        <dbReference type="ARBA" id="ARBA00004651"/>
    </source>
</evidence>
<reference evidence="7 8" key="1">
    <citation type="submission" date="2021-01" db="EMBL/GenBank/DDBJ databases">
        <title>Sequencing the genomes of 1000 actinobacteria strains.</title>
        <authorList>
            <person name="Klenk H.-P."/>
        </authorList>
    </citation>
    <scope>NUCLEOTIDE SEQUENCE [LARGE SCALE GENOMIC DNA]</scope>
    <source>
        <strain evidence="7 8">DSM 13057</strain>
    </source>
</reference>
<dbReference type="RefSeq" id="WP_307826992.1">
    <property type="nucleotide sequence ID" value="NZ_BAAAHT010000018.1"/>
</dbReference>
<gene>
    <name evidence="7" type="ORF">JOE66_000248</name>
</gene>
<dbReference type="InterPro" id="IPR011701">
    <property type="entry name" value="MFS"/>
</dbReference>